<proteinExistence type="predicted"/>
<evidence type="ECO:0000313" key="1">
    <source>
        <dbReference type="EMBL" id="MCI50416.1"/>
    </source>
</evidence>
<comment type="caution">
    <text evidence="1">The sequence shown here is derived from an EMBL/GenBank/DDBJ whole genome shotgun (WGS) entry which is preliminary data.</text>
</comment>
<name>A0A392SRD5_9FABA</name>
<accession>A0A392SRD5</accession>
<evidence type="ECO:0000313" key="2">
    <source>
        <dbReference type="Proteomes" id="UP000265520"/>
    </source>
</evidence>
<reference evidence="1 2" key="1">
    <citation type="journal article" date="2018" name="Front. Plant Sci.">
        <title>Red Clover (Trifolium pratense) and Zigzag Clover (T. medium) - A Picture of Genomic Similarities and Differences.</title>
        <authorList>
            <person name="Dluhosova J."/>
            <person name="Istvanek J."/>
            <person name="Nedelnik J."/>
            <person name="Repkova J."/>
        </authorList>
    </citation>
    <scope>NUCLEOTIDE SEQUENCE [LARGE SCALE GENOMIC DNA]</scope>
    <source>
        <strain evidence="2">cv. 10/8</strain>
        <tissue evidence="1">Leaf</tissue>
    </source>
</reference>
<organism evidence="1 2">
    <name type="scientific">Trifolium medium</name>
    <dbReference type="NCBI Taxonomy" id="97028"/>
    <lineage>
        <taxon>Eukaryota</taxon>
        <taxon>Viridiplantae</taxon>
        <taxon>Streptophyta</taxon>
        <taxon>Embryophyta</taxon>
        <taxon>Tracheophyta</taxon>
        <taxon>Spermatophyta</taxon>
        <taxon>Magnoliopsida</taxon>
        <taxon>eudicotyledons</taxon>
        <taxon>Gunneridae</taxon>
        <taxon>Pentapetalae</taxon>
        <taxon>rosids</taxon>
        <taxon>fabids</taxon>
        <taxon>Fabales</taxon>
        <taxon>Fabaceae</taxon>
        <taxon>Papilionoideae</taxon>
        <taxon>50 kb inversion clade</taxon>
        <taxon>NPAAA clade</taxon>
        <taxon>Hologalegina</taxon>
        <taxon>IRL clade</taxon>
        <taxon>Trifolieae</taxon>
        <taxon>Trifolium</taxon>
    </lineage>
</organism>
<feature type="non-terminal residue" evidence="1">
    <location>
        <position position="1"/>
    </location>
</feature>
<protein>
    <submittedName>
        <fullName evidence="1">Uncharacterized protein</fullName>
    </submittedName>
</protein>
<dbReference type="Proteomes" id="UP000265520">
    <property type="component" value="Unassembled WGS sequence"/>
</dbReference>
<sequence>FQRMFTRLNRMLATQVTACTVNWPKPAKFCRMNSNASQLANATR</sequence>
<dbReference type="AlphaFoldDB" id="A0A392SRD5"/>
<keyword evidence="2" id="KW-1185">Reference proteome</keyword>
<dbReference type="EMBL" id="LXQA010416375">
    <property type="protein sequence ID" value="MCI50416.1"/>
    <property type="molecule type" value="Genomic_DNA"/>
</dbReference>